<organism evidence="2 3">
    <name type="scientific">Diaphorobacter aerolatus</name>
    <dbReference type="NCBI Taxonomy" id="1288495"/>
    <lineage>
        <taxon>Bacteria</taxon>
        <taxon>Pseudomonadati</taxon>
        <taxon>Pseudomonadota</taxon>
        <taxon>Betaproteobacteria</taxon>
        <taxon>Burkholderiales</taxon>
        <taxon>Comamonadaceae</taxon>
        <taxon>Diaphorobacter</taxon>
    </lineage>
</organism>
<sequence length="64" mass="7121">MRMNRRSFVITTAATGLTLSTASRAAAYPEHPIKLIVPYPPAAARTHLRAPWLRSWARSSDSRS</sequence>
<dbReference type="InterPro" id="IPR006311">
    <property type="entry name" value="TAT_signal"/>
</dbReference>
<reference evidence="2 3" key="1">
    <citation type="submission" date="2020-08" db="EMBL/GenBank/DDBJ databases">
        <title>Genome sequence of Diaphorobacter aerolatus KACC 16536T.</title>
        <authorList>
            <person name="Hyun D.-W."/>
            <person name="Bae J.-W."/>
        </authorList>
    </citation>
    <scope>NUCLEOTIDE SEQUENCE [LARGE SCALE GENOMIC DNA]</scope>
    <source>
        <strain evidence="2 3">KACC 16536</strain>
    </source>
</reference>
<proteinExistence type="predicted"/>
<keyword evidence="3" id="KW-1185">Reference proteome</keyword>
<dbReference type="RefSeq" id="WP_187723836.1">
    <property type="nucleotide sequence ID" value="NZ_CP060783.1"/>
</dbReference>
<dbReference type="KEGG" id="daer:H9K75_19315"/>
<name>A0A7H0GIP5_9BURK</name>
<dbReference type="Proteomes" id="UP000516028">
    <property type="component" value="Chromosome"/>
</dbReference>
<evidence type="ECO:0008006" key="4">
    <source>
        <dbReference type="Google" id="ProtNLM"/>
    </source>
</evidence>
<accession>A0A7H0GIP5</accession>
<dbReference type="PROSITE" id="PS51318">
    <property type="entry name" value="TAT"/>
    <property type="match status" value="1"/>
</dbReference>
<evidence type="ECO:0000313" key="3">
    <source>
        <dbReference type="Proteomes" id="UP000516028"/>
    </source>
</evidence>
<gene>
    <name evidence="2" type="ORF">H9K75_19315</name>
</gene>
<protein>
    <recommendedName>
        <fullName evidence="4">Tripartite tricarboxylate transporter substrate binding protein</fullName>
    </recommendedName>
</protein>
<feature type="chain" id="PRO_5028842583" description="Tripartite tricarboxylate transporter substrate binding protein" evidence="1">
    <location>
        <begin position="26"/>
        <end position="64"/>
    </location>
</feature>
<dbReference type="AlphaFoldDB" id="A0A7H0GIP5"/>
<keyword evidence="1" id="KW-0732">Signal</keyword>
<evidence type="ECO:0000313" key="2">
    <source>
        <dbReference type="EMBL" id="QNP48161.1"/>
    </source>
</evidence>
<dbReference type="EMBL" id="CP060783">
    <property type="protein sequence ID" value="QNP48161.1"/>
    <property type="molecule type" value="Genomic_DNA"/>
</dbReference>
<feature type="signal peptide" evidence="1">
    <location>
        <begin position="1"/>
        <end position="25"/>
    </location>
</feature>
<evidence type="ECO:0000256" key="1">
    <source>
        <dbReference type="SAM" id="SignalP"/>
    </source>
</evidence>